<evidence type="ECO:0000313" key="6">
    <source>
        <dbReference type="Proteomes" id="UP000261295"/>
    </source>
</evidence>
<protein>
    <submittedName>
        <fullName evidence="4">Glycosyltransferase family 2 protein</fullName>
    </submittedName>
</protein>
<evidence type="ECO:0000259" key="3">
    <source>
        <dbReference type="Pfam" id="PF00535"/>
    </source>
</evidence>
<comment type="caution">
    <text evidence="4">The sequence shown here is derived from an EMBL/GenBank/DDBJ whole genome shotgun (WGS) entry which is preliminary data.</text>
</comment>
<dbReference type="InterPro" id="IPR029044">
    <property type="entry name" value="Nucleotide-diphossugar_trans"/>
</dbReference>
<gene>
    <name evidence="5" type="ORF">DWX87_10735</name>
    <name evidence="4" type="ORF">DXC07_13695</name>
</gene>
<dbReference type="Pfam" id="PF00535">
    <property type="entry name" value="Glycos_transf_2"/>
    <property type="match status" value="1"/>
</dbReference>
<dbReference type="Proteomes" id="UP000261295">
    <property type="component" value="Unassembled WGS sequence"/>
</dbReference>
<evidence type="ECO:0000256" key="2">
    <source>
        <dbReference type="ARBA" id="ARBA00022679"/>
    </source>
</evidence>
<dbReference type="PANTHER" id="PTHR22916:SF51">
    <property type="entry name" value="GLYCOSYLTRANSFERASE EPSH-RELATED"/>
    <property type="match status" value="1"/>
</dbReference>
<dbReference type="InterPro" id="IPR001173">
    <property type="entry name" value="Glyco_trans_2-like"/>
</dbReference>
<evidence type="ECO:0000313" key="5">
    <source>
        <dbReference type="EMBL" id="RGS54678.1"/>
    </source>
</evidence>
<dbReference type="Gene3D" id="3.90.550.10">
    <property type="entry name" value="Spore Coat Polysaccharide Biosynthesis Protein SpsA, Chain A"/>
    <property type="match status" value="1"/>
</dbReference>
<evidence type="ECO:0000256" key="1">
    <source>
        <dbReference type="ARBA" id="ARBA00022676"/>
    </source>
</evidence>
<dbReference type="EMBL" id="QRVP01000008">
    <property type="protein sequence ID" value="RGS54678.1"/>
    <property type="molecule type" value="Genomic_DNA"/>
</dbReference>
<evidence type="ECO:0000313" key="7">
    <source>
        <dbReference type="Proteomes" id="UP000285283"/>
    </source>
</evidence>
<dbReference type="PANTHER" id="PTHR22916">
    <property type="entry name" value="GLYCOSYLTRANSFERASE"/>
    <property type="match status" value="1"/>
</dbReference>
<name>A0A396CJ10_BACUN</name>
<dbReference type="AlphaFoldDB" id="A0A396CJ10"/>
<evidence type="ECO:0000313" key="4">
    <source>
        <dbReference type="EMBL" id="RGM53974.1"/>
    </source>
</evidence>
<dbReference type="RefSeq" id="WP_117749576.1">
    <property type="nucleotide sequence ID" value="NZ_CAXVJK010000004.1"/>
</dbReference>
<reference evidence="6 7" key="1">
    <citation type="submission" date="2018-08" db="EMBL/GenBank/DDBJ databases">
        <title>A genome reference for cultivated species of the human gut microbiota.</title>
        <authorList>
            <person name="Zou Y."/>
            <person name="Xue W."/>
            <person name="Luo G."/>
        </authorList>
    </citation>
    <scope>NUCLEOTIDE SEQUENCE [LARGE SCALE GENOMIC DNA]</scope>
    <source>
        <strain evidence="5 7">AF21-53</strain>
        <strain evidence="4 6">OM07-9</strain>
    </source>
</reference>
<keyword evidence="2 4" id="KW-0808">Transferase</keyword>
<keyword evidence="1" id="KW-0328">Glycosyltransferase</keyword>
<feature type="domain" description="Glycosyltransferase 2-like" evidence="3">
    <location>
        <begin position="4"/>
        <end position="130"/>
    </location>
</feature>
<dbReference type="EMBL" id="QSTL01000013">
    <property type="protein sequence ID" value="RGM53974.1"/>
    <property type="molecule type" value="Genomic_DNA"/>
</dbReference>
<sequence length="307" mass="34625">MKISIITAVYKAESFLRRCVDSIIAQTYLDWELILVDDGSPDKSGNICDEYAAKDSRIKVIHKVNGGVSSARQMGLEFCTGDYIVHADSDDWLSPIMLELLSSHAKETDADVILFDFYRVTNGKELLIKQQPAALENIQVLKDIIGGRLYASCWSKLVKRSTVLKYGASFPQGINLGEDKCFLASLMKNSVSVSYLGEALYYYDATINEESLVRRITKESMESGFAMVSYLEGLLDSDFERPISEIKINLKIRAIKSGLFSGMQIWNLYREAYPLVLMDIVKNKSLTKKNIQIILSMVGLYWIAKFI</sequence>
<accession>A0A396CJ10</accession>
<dbReference type="SUPFAM" id="SSF53448">
    <property type="entry name" value="Nucleotide-diphospho-sugar transferases"/>
    <property type="match status" value="1"/>
</dbReference>
<dbReference type="GO" id="GO:0016758">
    <property type="term" value="F:hexosyltransferase activity"/>
    <property type="evidence" value="ECO:0007669"/>
    <property type="project" value="UniProtKB-ARBA"/>
</dbReference>
<organism evidence="4 6">
    <name type="scientific">Bacteroides uniformis</name>
    <dbReference type="NCBI Taxonomy" id="820"/>
    <lineage>
        <taxon>Bacteria</taxon>
        <taxon>Pseudomonadati</taxon>
        <taxon>Bacteroidota</taxon>
        <taxon>Bacteroidia</taxon>
        <taxon>Bacteroidales</taxon>
        <taxon>Bacteroidaceae</taxon>
        <taxon>Bacteroides</taxon>
    </lineage>
</organism>
<proteinExistence type="predicted"/>
<dbReference type="Proteomes" id="UP000285283">
    <property type="component" value="Unassembled WGS sequence"/>
</dbReference>